<name>A0A8J5HNG4_ZINOF</name>
<keyword evidence="3" id="KW-0808">Transferase</keyword>
<evidence type="ECO:0000256" key="5">
    <source>
        <dbReference type="ARBA" id="ARBA00022989"/>
    </source>
</evidence>
<evidence type="ECO:0000256" key="7">
    <source>
        <dbReference type="SAM" id="Phobius"/>
    </source>
</evidence>
<dbReference type="GO" id="GO:0016020">
    <property type="term" value="C:membrane"/>
    <property type="evidence" value="ECO:0007669"/>
    <property type="project" value="UniProtKB-SubCell"/>
</dbReference>
<gene>
    <name evidence="9" type="ORF">ZIOFF_011667</name>
</gene>
<dbReference type="Proteomes" id="UP000734854">
    <property type="component" value="Unassembled WGS sequence"/>
</dbReference>
<dbReference type="PANTHER" id="PTHR15486">
    <property type="entry name" value="ANCIENT UBIQUITOUS PROTEIN"/>
    <property type="match status" value="1"/>
</dbReference>
<evidence type="ECO:0000256" key="6">
    <source>
        <dbReference type="ARBA" id="ARBA00023136"/>
    </source>
</evidence>
<evidence type="ECO:0000256" key="4">
    <source>
        <dbReference type="ARBA" id="ARBA00022692"/>
    </source>
</evidence>
<keyword evidence="6 7" id="KW-0472">Membrane</keyword>
<dbReference type="GO" id="GO:0090447">
    <property type="term" value="F:glycerol-3-phosphate 2-O-acyltransferase activity"/>
    <property type="evidence" value="ECO:0007669"/>
    <property type="project" value="TreeGrafter"/>
</dbReference>
<dbReference type="InterPro" id="IPR002123">
    <property type="entry name" value="Plipid/glycerol_acylTrfase"/>
</dbReference>
<evidence type="ECO:0000259" key="8">
    <source>
        <dbReference type="SMART" id="SM00563"/>
    </source>
</evidence>
<dbReference type="GO" id="GO:0010143">
    <property type="term" value="P:cutin biosynthetic process"/>
    <property type="evidence" value="ECO:0007669"/>
    <property type="project" value="TreeGrafter"/>
</dbReference>
<dbReference type="PANTHER" id="PTHR15486:SF0">
    <property type="entry name" value="GLYCEROL-3-PHOSPHATE ACYLTRANSFERASE 1"/>
    <property type="match status" value="1"/>
</dbReference>
<comment type="similarity">
    <text evidence="2">Belongs to the GPAT/DAPAT family.</text>
</comment>
<dbReference type="Pfam" id="PF01553">
    <property type="entry name" value="Acyltransferase"/>
    <property type="match status" value="1"/>
</dbReference>
<keyword evidence="5 7" id="KW-1133">Transmembrane helix</keyword>
<proteinExistence type="inferred from homology"/>
<evidence type="ECO:0000313" key="10">
    <source>
        <dbReference type="Proteomes" id="UP000734854"/>
    </source>
</evidence>
<dbReference type="SMART" id="SM00563">
    <property type="entry name" value="PlsC"/>
    <property type="match status" value="1"/>
</dbReference>
<protein>
    <recommendedName>
        <fullName evidence="8">Phospholipid/glycerol acyltransferase domain-containing protein</fullName>
    </recommendedName>
</protein>
<keyword evidence="4 7" id="KW-0812">Transmembrane</keyword>
<sequence length="287" mass="32018">MAFVTFCGLRTGDLRLIARTVLPKIFLENLHLHACKVLKGRRAVVLTTLPRLMVEGFMKEDMVKAGAAIVNLSNVHHHQLSAKEIYVVREEESRSESSKMPRNKYPKPLVFHDGRLAFLPTPCEMMAFFMWIPVAIPLAVFRIAMGIVFPYKISIFIAAVTGIRFRRAGDGKANGEKKGVVYVCTHRTLLDTVMLCSALERTVPAVTYSLSRVSEALAPMRTVRLTRDRGRDTAMMRRLLAVEGGLAVCPEGTTCREPYLLRFSPLFAEVAEEVVPVALDARVGMLV</sequence>
<organism evidence="9 10">
    <name type="scientific">Zingiber officinale</name>
    <name type="common">Ginger</name>
    <name type="synonym">Amomum zingiber</name>
    <dbReference type="NCBI Taxonomy" id="94328"/>
    <lineage>
        <taxon>Eukaryota</taxon>
        <taxon>Viridiplantae</taxon>
        <taxon>Streptophyta</taxon>
        <taxon>Embryophyta</taxon>
        <taxon>Tracheophyta</taxon>
        <taxon>Spermatophyta</taxon>
        <taxon>Magnoliopsida</taxon>
        <taxon>Liliopsida</taxon>
        <taxon>Zingiberales</taxon>
        <taxon>Zingiberaceae</taxon>
        <taxon>Zingiber</taxon>
    </lineage>
</organism>
<comment type="caution">
    <text evidence="9">The sequence shown here is derived from an EMBL/GenBank/DDBJ whole genome shotgun (WGS) entry which is preliminary data.</text>
</comment>
<dbReference type="SUPFAM" id="SSF69593">
    <property type="entry name" value="Glycerol-3-phosphate (1)-acyltransferase"/>
    <property type="match status" value="1"/>
</dbReference>
<dbReference type="EMBL" id="JACMSC010000003">
    <property type="protein sequence ID" value="KAG6529469.1"/>
    <property type="molecule type" value="Genomic_DNA"/>
</dbReference>
<keyword evidence="10" id="KW-1185">Reference proteome</keyword>
<feature type="domain" description="Phospholipid/glycerol acyltransferase" evidence="8">
    <location>
        <begin position="180"/>
        <end position="282"/>
    </location>
</feature>
<evidence type="ECO:0000256" key="3">
    <source>
        <dbReference type="ARBA" id="ARBA00022679"/>
    </source>
</evidence>
<evidence type="ECO:0000256" key="1">
    <source>
        <dbReference type="ARBA" id="ARBA00004141"/>
    </source>
</evidence>
<dbReference type="InterPro" id="IPR056462">
    <property type="entry name" value="HAD_RAM2/GPAT1-8"/>
</dbReference>
<comment type="subcellular location">
    <subcellularLocation>
        <location evidence="1">Membrane</location>
        <topology evidence="1">Multi-pass membrane protein</topology>
    </subcellularLocation>
</comment>
<dbReference type="GO" id="GO:0016791">
    <property type="term" value="F:phosphatase activity"/>
    <property type="evidence" value="ECO:0007669"/>
    <property type="project" value="TreeGrafter"/>
</dbReference>
<evidence type="ECO:0000256" key="2">
    <source>
        <dbReference type="ARBA" id="ARBA00007937"/>
    </source>
</evidence>
<evidence type="ECO:0000313" key="9">
    <source>
        <dbReference type="EMBL" id="KAG6529469.1"/>
    </source>
</evidence>
<accession>A0A8J5HNG4</accession>
<dbReference type="AlphaFoldDB" id="A0A8J5HNG4"/>
<dbReference type="Pfam" id="PF23270">
    <property type="entry name" value="HAD_RAM2_N"/>
    <property type="match status" value="1"/>
</dbReference>
<feature type="transmembrane region" description="Helical" evidence="7">
    <location>
        <begin position="128"/>
        <end position="149"/>
    </location>
</feature>
<reference evidence="9 10" key="1">
    <citation type="submission" date="2020-08" db="EMBL/GenBank/DDBJ databases">
        <title>Plant Genome Project.</title>
        <authorList>
            <person name="Zhang R.-G."/>
        </authorList>
    </citation>
    <scope>NUCLEOTIDE SEQUENCE [LARGE SCALE GENOMIC DNA]</scope>
    <source>
        <tissue evidence="9">Rhizome</tissue>
    </source>
</reference>